<keyword evidence="1" id="KW-0813">Transport</keyword>
<dbReference type="RefSeq" id="WP_117953114.1">
    <property type="nucleotide sequence ID" value="NZ_QRAN01000004.1"/>
</dbReference>
<dbReference type="OrthoDB" id="5292475at2"/>
<dbReference type="PANTHER" id="PTHR42794:SF1">
    <property type="entry name" value="HEMIN IMPORT ATP-BINDING PROTEIN HMUV"/>
    <property type="match status" value="1"/>
</dbReference>
<proteinExistence type="predicted"/>
<sequence>MDGLQLRNLCASPWGSPLLRDINFALASGDVLGLIGPNGAGKSSLLHCIAGGLPASAGQLLLGGEPLADIPTRQRARCIAMQVQHPLLNFPFTVEEVILLGRTPHASGQRGVRQILREVMAATDTAGLARRPYTQLSGGEKQRVQLARAVAQVWREEDAPQRLLLLDEPNSALDLHHQQMVLELVGQLASRGCAVLLASHDCNLLSPRVDHLLLLDKGAQAAYGTPAEVLTREMFSQVFAVQVHIQAHPGNGAPLVIQR</sequence>
<feature type="domain" description="ABC transporter" evidence="6">
    <location>
        <begin position="4"/>
        <end position="242"/>
    </location>
</feature>
<evidence type="ECO:0000256" key="5">
    <source>
        <dbReference type="ARBA" id="ARBA00037066"/>
    </source>
</evidence>
<dbReference type="InterPro" id="IPR003593">
    <property type="entry name" value="AAA+_ATPase"/>
</dbReference>
<dbReference type="GO" id="GO:0005524">
    <property type="term" value="F:ATP binding"/>
    <property type="evidence" value="ECO:0007669"/>
    <property type="project" value="UniProtKB-KW"/>
</dbReference>
<dbReference type="GO" id="GO:0016887">
    <property type="term" value="F:ATP hydrolysis activity"/>
    <property type="evidence" value="ECO:0007669"/>
    <property type="project" value="InterPro"/>
</dbReference>
<dbReference type="InterPro" id="IPR027417">
    <property type="entry name" value="P-loop_NTPase"/>
</dbReference>
<dbReference type="PROSITE" id="PS50893">
    <property type="entry name" value="ABC_TRANSPORTER_2"/>
    <property type="match status" value="1"/>
</dbReference>
<reference evidence="7 8" key="1">
    <citation type="submission" date="2018-07" db="EMBL/GenBank/DDBJ databases">
        <title>Halioglobus sp. genome submission.</title>
        <authorList>
            <person name="Ye M.-Q."/>
            <person name="Du Z.-J."/>
        </authorList>
    </citation>
    <scope>NUCLEOTIDE SEQUENCE [LARGE SCALE GENOMIC DNA]</scope>
    <source>
        <strain evidence="7 8">U0301</strain>
    </source>
</reference>
<name>A0A3L7DYX8_9GAMM</name>
<dbReference type="SUPFAM" id="SSF52540">
    <property type="entry name" value="P-loop containing nucleoside triphosphate hydrolases"/>
    <property type="match status" value="1"/>
</dbReference>
<dbReference type="Pfam" id="PF00005">
    <property type="entry name" value="ABC_tran"/>
    <property type="match status" value="1"/>
</dbReference>
<evidence type="ECO:0000256" key="4">
    <source>
        <dbReference type="ARBA" id="ARBA00022967"/>
    </source>
</evidence>
<dbReference type="Proteomes" id="UP000265509">
    <property type="component" value="Unassembled WGS sequence"/>
</dbReference>
<dbReference type="InterPro" id="IPR003439">
    <property type="entry name" value="ABC_transporter-like_ATP-bd"/>
</dbReference>
<evidence type="ECO:0000256" key="3">
    <source>
        <dbReference type="ARBA" id="ARBA00022840"/>
    </source>
</evidence>
<dbReference type="SMART" id="SM00382">
    <property type="entry name" value="AAA"/>
    <property type="match status" value="1"/>
</dbReference>
<keyword evidence="8" id="KW-1185">Reference proteome</keyword>
<dbReference type="PROSITE" id="PS00211">
    <property type="entry name" value="ABC_TRANSPORTER_1"/>
    <property type="match status" value="1"/>
</dbReference>
<evidence type="ECO:0000313" key="7">
    <source>
        <dbReference type="EMBL" id="RLQ22808.1"/>
    </source>
</evidence>
<comment type="function">
    <text evidence="5">Part of the ABC transporter complex HmuTUV involved in hemin import. Responsible for energy coupling to the transport system.</text>
</comment>
<keyword evidence="3 7" id="KW-0067">ATP-binding</keyword>
<evidence type="ECO:0000259" key="6">
    <source>
        <dbReference type="PROSITE" id="PS50893"/>
    </source>
</evidence>
<comment type="caution">
    <text evidence="7">The sequence shown here is derived from an EMBL/GenBank/DDBJ whole genome shotgun (WGS) entry which is preliminary data.</text>
</comment>
<gene>
    <name evidence="7" type="ORF">DWB85_05010</name>
</gene>
<dbReference type="AlphaFoldDB" id="A0A3L7DYX8"/>
<organism evidence="7 8">
    <name type="scientific">Seongchinamella sediminis</name>
    <dbReference type="NCBI Taxonomy" id="2283635"/>
    <lineage>
        <taxon>Bacteria</taxon>
        <taxon>Pseudomonadati</taxon>
        <taxon>Pseudomonadota</taxon>
        <taxon>Gammaproteobacteria</taxon>
        <taxon>Cellvibrionales</taxon>
        <taxon>Halieaceae</taxon>
        <taxon>Seongchinamella</taxon>
    </lineage>
</organism>
<evidence type="ECO:0000256" key="2">
    <source>
        <dbReference type="ARBA" id="ARBA00022741"/>
    </source>
</evidence>
<keyword evidence="4" id="KW-1278">Translocase</keyword>
<dbReference type="EMBL" id="QRAN01000004">
    <property type="protein sequence ID" value="RLQ22808.1"/>
    <property type="molecule type" value="Genomic_DNA"/>
</dbReference>
<evidence type="ECO:0000256" key="1">
    <source>
        <dbReference type="ARBA" id="ARBA00022448"/>
    </source>
</evidence>
<dbReference type="Gene3D" id="3.40.50.300">
    <property type="entry name" value="P-loop containing nucleotide triphosphate hydrolases"/>
    <property type="match status" value="1"/>
</dbReference>
<evidence type="ECO:0000313" key="8">
    <source>
        <dbReference type="Proteomes" id="UP000265509"/>
    </source>
</evidence>
<keyword evidence="2" id="KW-0547">Nucleotide-binding</keyword>
<protein>
    <submittedName>
        <fullName evidence="7">Heme ABC transporter ATP-binding protein</fullName>
    </submittedName>
</protein>
<dbReference type="PANTHER" id="PTHR42794">
    <property type="entry name" value="HEMIN IMPORT ATP-BINDING PROTEIN HMUV"/>
    <property type="match status" value="1"/>
</dbReference>
<dbReference type="InterPro" id="IPR017871">
    <property type="entry name" value="ABC_transporter-like_CS"/>
</dbReference>
<accession>A0A3L7DYX8</accession>
<dbReference type="NCBIfam" id="NF010068">
    <property type="entry name" value="PRK13548.1"/>
    <property type="match status" value="1"/>
</dbReference>